<sequence>MKMLLLIDLSNDFIRLEGSLNCGEAGLAILPYCRQQVKNFLTHGQLVVDARDNHDPEDWEISSGLFPPHNLRGTWGQELVEEISSLHELAKQGQWLTLSKKQYNATSGTNLLSILEEYEVDEIHLVGVCTDICVRYTLNGLYEWKTAQSRNLRLVVHQQGVASFNEVGHLDSLRHFPATFGAEVV</sequence>
<dbReference type="Pfam" id="PF00857">
    <property type="entry name" value="Isochorismatase"/>
    <property type="match status" value="1"/>
</dbReference>
<dbReference type="CDD" id="cd00431">
    <property type="entry name" value="cysteine_hydrolases"/>
    <property type="match status" value="1"/>
</dbReference>
<dbReference type="AlphaFoldDB" id="A0A1M6P5N8"/>
<feature type="domain" description="Isochorismatase-like" evidence="3">
    <location>
        <begin position="3"/>
        <end position="180"/>
    </location>
</feature>
<evidence type="ECO:0000256" key="2">
    <source>
        <dbReference type="ARBA" id="ARBA00022801"/>
    </source>
</evidence>
<proteinExistence type="inferred from homology"/>
<keyword evidence="2" id="KW-0378">Hydrolase</keyword>
<dbReference type="InterPro" id="IPR050272">
    <property type="entry name" value="Isochorismatase-like_hydrls"/>
</dbReference>
<dbReference type="GO" id="GO:0016787">
    <property type="term" value="F:hydrolase activity"/>
    <property type="evidence" value="ECO:0007669"/>
    <property type="project" value="UniProtKB-KW"/>
</dbReference>
<name>A0A1M6P5N8_9BACL</name>
<dbReference type="InterPro" id="IPR000868">
    <property type="entry name" value="Isochorismatase-like_dom"/>
</dbReference>
<evidence type="ECO:0000313" key="4">
    <source>
        <dbReference type="EMBL" id="SHK03299.1"/>
    </source>
</evidence>
<reference evidence="5" key="1">
    <citation type="submission" date="2016-11" db="EMBL/GenBank/DDBJ databases">
        <authorList>
            <person name="Varghese N."/>
            <person name="Submissions S."/>
        </authorList>
    </citation>
    <scope>NUCLEOTIDE SEQUENCE [LARGE SCALE GENOMIC DNA]</scope>
    <source>
        <strain evidence="5">USBA-503</strain>
    </source>
</reference>
<accession>A0A1M6P5N8</accession>
<organism evidence="4 5">
    <name type="scientific">Alicyclobacillus tolerans</name>
    <dbReference type="NCBI Taxonomy" id="90970"/>
    <lineage>
        <taxon>Bacteria</taxon>
        <taxon>Bacillati</taxon>
        <taxon>Bacillota</taxon>
        <taxon>Bacilli</taxon>
        <taxon>Bacillales</taxon>
        <taxon>Alicyclobacillaceae</taxon>
        <taxon>Alicyclobacillus</taxon>
    </lineage>
</organism>
<dbReference type="Gene3D" id="3.40.50.850">
    <property type="entry name" value="Isochorismatase-like"/>
    <property type="match status" value="1"/>
</dbReference>
<evidence type="ECO:0000313" key="5">
    <source>
        <dbReference type="Proteomes" id="UP000184016"/>
    </source>
</evidence>
<dbReference type="InterPro" id="IPR036380">
    <property type="entry name" value="Isochorismatase-like_sf"/>
</dbReference>
<gene>
    <name evidence="4" type="ORF">SAMN05443507_10796</name>
</gene>
<protein>
    <submittedName>
        <fullName evidence="4">Nicotinamidase-related amidase</fullName>
    </submittedName>
</protein>
<keyword evidence="5" id="KW-1185">Reference proteome</keyword>
<dbReference type="SUPFAM" id="SSF52499">
    <property type="entry name" value="Isochorismatase-like hydrolases"/>
    <property type="match status" value="1"/>
</dbReference>
<dbReference type="OrthoDB" id="9796485at2"/>
<dbReference type="STRING" id="1830138.SAMN05443507_10796"/>
<dbReference type="EMBL" id="FRAF01000007">
    <property type="protein sequence ID" value="SHK03299.1"/>
    <property type="molecule type" value="Genomic_DNA"/>
</dbReference>
<evidence type="ECO:0000256" key="1">
    <source>
        <dbReference type="ARBA" id="ARBA00006336"/>
    </source>
</evidence>
<evidence type="ECO:0000259" key="3">
    <source>
        <dbReference type="Pfam" id="PF00857"/>
    </source>
</evidence>
<dbReference type="RefSeq" id="WP_072873553.1">
    <property type="nucleotide sequence ID" value="NZ_FRAF01000007.1"/>
</dbReference>
<dbReference type="Proteomes" id="UP000184016">
    <property type="component" value="Unassembled WGS sequence"/>
</dbReference>
<dbReference type="PANTHER" id="PTHR43540">
    <property type="entry name" value="PEROXYUREIDOACRYLATE/UREIDOACRYLATE AMIDOHYDROLASE-RELATED"/>
    <property type="match status" value="1"/>
</dbReference>
<comment type="similarity">
    <text evidence="1">Belongs to the isochorismatase family.</text>
</comment>
<dbReference type="PANTHER" id="PTHR43540:SF10">
    <property type="entry name" value="ISOCHORISMATASE"/>
    <property type="match status" value="1"/>
</dbReference>